<dbReference type="InterPro" id="IPR017853">
    <property type="entry name" value="GH"/>
</dbReference>
<dbReference type="PANTHER" id="PTHR12631:SF10">
    <property type="entry name" value="BETA-XYLOSIDASE-LIKE PROTEIN-RELATED"/>
    <property type="match status" value="1"/>
</dbReference>
<dbReference type="EMBL" id="CADCTV010000519">
    <property type="protein sequence ID" value="CAA9337971.1"/>
    <property type="molecule type" value="Genomic_DNA"/>
</dbReference>
<organism evidence="2">
    <name type="scientific">uncultured Gemmatimonadota bacterium</name>
    <dbReference type="NCBI Taxonomy" id="203437"/>
    <lineage>
        <taxon>Bacteria</taxon>
        <taxon>Pseudomonadati</taxon>
        <taxon>Gemmatimonadota</taxon>
        <taxon>environmental samples</taxon>
    </lineage>
</organism>
<dbReference type="SUPFAM" id="SSF51445">
    <property type="entry name" value="(Trans)glycosidases"/>
    <property type="match status" value="1"/>
</dbReference>
<dbReference type="Pfam" id="PF11790">
    <property type="entry name" value="Glyco_hydro_cc"/>
    <property type="match status" value="1"/>
</dbReference>
<protein>
    <recommendedName>
        <fullName evidence="1">Asl1-like glycosyl hydrolase catalytic domain-containing protein</fullName>
    </recommendedName>
</protein>
<evidence type="ECO:0000313" key="2">
    <source>
        <dbReference type="EMBL" id="CAA9337971.1"/>
    </source>
</evidence>
<dbReference type="Gene3D" id="3.20.20.80">
    <property type="entry name" value="Glycosidases"/>
    <property type="match status" value="1"/>
</dbReference>
<dbReference type="InterPro" id="IPR024655">
    <property type="entry name" value="Asl1_glyco_hydro_catalytic"/>
</dbReference>
<proteinExistence type="predicted"/>
<accession>A0A6J4LPP1</accession>
<name>A0A6J4LPP1_9BACT</name>
<evidence type="ECO:0000259" key="1">
    <source>
        <dbReference type="Pfam" id="PF11790"/>
    </source>
</evidence>
<dbReference type="PANTHER" id="PTHR12631">
    <property type="entry name" value="ALPHA-L-IDURONIDASE"/>
    <property type="match status" value="1"/>
</dbReference>
<feature type="domain" description="Asl1-like glycosyl hydrolase catalytic" evidence="1">
    <location>
        <begin position="145"/>
        <end position="230"/>
    </location>
</feature>
<sequence length="403" mass="44299">TCPPLHNVLDNFRDNVERALNTSVVPVVMIHGTPDAHMHYGPHNNWQGATDAQLATSRAEFTRFVRDMVALVPGVNYWQIMNEVDAGHWGVGLLGGGAFHHVGNGLFSFDRRAQAKNYALLMQSVYPAVKQANPNAWVIMSGLTGSPYMDSQSMPVSNPGWQFLDEFYLRGGGAFVDIMAVHAYGRPTSDPDGFTDKSTAMLSWMNQHGDGKRPLWLTEFGRGAGMYMRENNNVIPANAGPTFDNDQSSFFANALYHLQYGHRFHKAMVYSINAENLETAPAGAALPNDYSCGNDQYGNPKQQCEPADYSIGLFRTDGTTSRPAFQTIAGHGINHNWLFNGYGYGDIVVYSPTMRPIGYSYTRSGSQVTIHGVHLNKLYPKPIHFENDPDTGGGSGCAPALYC</sequence>
<dbReference type="GO" id="GO:0004553">
    <property type="term" value="F:hydrolase activity, hydrolyzing O-glycosyl compounds"/>
    <property type="evidence" value="ECO:0007669"/>
    <property type="project" value="TreeGrafter"/>
</dbReference>
<feature type="non-terminal residue" evidence="2">
    <location>
        <position position="1"/>
    </location>
</feature>
<dbReference type="AlphaFoldDB" id="A0A6J4LPP1"/>
<gene>
    <name evidence="2" type="ORF">AVDCRST_MAG89-2482</name>
</gene>
<reference evidence="2" key="1">
    <citation type="submission" date="2020-02" db="EMBL/GenBank/DDBJ databases">
        <authorList>
            <person name="Meier V. D."/>
        </authorList>
    </citation>
    <scope>NUCLEOTIDE SEQUENCE</scope>
    <source>
        <strain evidence="2">AVDCRST_MAG89</strain>
    </source>
</reference>
<dbReference type="InterPro" id="IPR051923">
    <property type="entry name" value="Glycosyl_Hydrolase_39"/>
</dbReference>